<evidence type="ECO:0000259" key="1">
    <source>
        <dbReference type="PROSITE" id="PS50878"/>
    </source>
</evidence>
<dbReference type="InterPro" id="IPR043502">
    <property type="entry name" value="DNA/RNA_pol_sf"/>
</dbReference>
<name>A0A225VMH5_9STRA</name>
<evidence type="ECO:0000313" key="2">
    <source>
        <dbReference type="EMBL" id="OWZ05730.1"/>
    </source>
</evidence>
<dbReference type="OrthoDB" id="128750at2759"/>
<dbReference type="Gene3D" id="3.30.70.270">
    <property type="match status" value="1"/>
</dbReference>
<dbReference type="AlphaFoldDB" id="A0A225VMH5"/>
<proteinExistence type="predicted"/>
<feature type="domain" description="Reverse transcriptase" evidence="1">
    <location>
        <begin position="81"/>
        <end position="258"/>
    </location>
</feature>
<dbReference type="InterPro" id="IPR043128">
    <property type="entry name" value="Rev_trsase/Diguanyl_cyclase"/>
</dbReference>
<organism evidence="2 3">
    <name type="scientific">Phytophthora megakarya</name>
    <dbReference type="NCBI Taxonomy" id="4795"/>
    <lineage>
        <taxon>Eukaryota</taxon>
        <taxon>Sar</taxon>
        <taxon>Stramenopiles</taxon>
        <taxon>Oomycota</taxon>
        <taxon>Peronosporomycetes</taxon>
        <taxon>Peronosporales</taxon>
        <taxon>Peronosporaceae</taxon>
        <taxon>Phytophthora</taxon>
    </lineage>
</organism>
<sequence length="264" mass="29917">MSGSGVGFLSPGPSLSRDRKRVLDLLGEFSSLFSGKLATLHKKEPYVLPLFPDLTPVTSRSYPIPPAYYKTTRKEVDRLIKLDVLTPDSSSPWGSPAFIIPKKDGSVRLVCDFRRPNKLLRRHFYPTRYVKEMLSSVDEPKYISLFDIPMSYYMRVIAVSSRGPTAIVLPWGKLVFNRLPTGVSTAPDKFQACMNETVGDMETVRTSLDDIMVTSQSFDEYLQHLRELFERLVDNGITLHPAMSKVCAKSAEYLGYQISKMDMW</sequence>
<reference evidence="3" key="1">
    <citation type="submission" date="2017-03" db="EMBL/GenBank/DDBJ databases">
        <title>Phytopthora megakarya and P. palmivora, two closely related causual agents of cacao black pod achieved similar genome size and gene model numbers by different mechanisms.</title>
        <authorList>
            <person name="Ali S."/>
            <person name="Shao J."/>
            <person name="Larry D.J."/>
            <person name="Kronmiller B."/>
            <person name="Shen D."/>
            <person name="Strem M.D."/>
            <person name="Melnick R.L."/>
            <person name="Guiltinan M.J."/>
            <person name="Tyler B.M."/>
            <person name="Meinhardt L.W."/>
            <person name="Bailey B.A."/>
        </authorList>
    </citation>
    <scope>NUCLEOTIDE SEQUENCE [LARGE SCALE GENOMIC DNA]</scope>
    <source>
        <strain evidence="3">zdho120</strain>
    </source>
</reference>
<protein>
    <submittedName>
        <fullName evidence="2">Pol Polyprotein</fullName>
    </submittedName>
</protein>
<dbReference type="CDD" id="cd01647">
    <property type="entry name" value="RT_LTR"/>
    <property type="match status" value="1"/>
</dbReference>
<dbReference type="Pfam" id="PF00078">
    <property type="entry name" value="RVT_1"/>
    <property type="match status" value="1"/>
</dbReference>
<dbReference type="Gene3D" id="3.10.10.10">
    <property type="entry name" value="HIV Type 1 Reverse Transcriptase, subunit A, domain 1"/>
    <property type="match status" value="1"/>
</dbReference>
<evidence type="ECO:0000313" key="3">
    <source>
        <dbReference type="Proteomes" id="UP000198211"/>
    </source>
</evidence>
<comment type="caution">
    <text evidence="2">The sequence shown here is derived from an EMBL/GenBank/DDBJ whole genome shotgun (WGS) entry which is preliminary data.</text>
</comment>
<gene>
    <name evidence="2" type="ORF">PHMEG_00022122</name>
</gene>
<dbReference type="EMBL" id="NBNE01004278">
    <property type="protein sequence ID" value="OWZ05730.1"/>
    <property type="molecule type" value="Genomic_DNA"/>
</dbReference>
<dbReference type="Proteomes" id="UP000198211">
    <property type="component" value="Unassembled WGS sequence"/>
</dbReference>
<dbReference type="InterPro" id="IPR000477">
    <property type="entry name" value="RT_dom"/>
</dbReference>
<dbReference type="SUPFAM" id="SSF56672">
    <property type="entry name" value="DNA/RNA polymerases"/>
    <property type="match status" value="1"/>
</dbReference>
<dbReference type="PANTHER" id="PTHR37984:SF5">
    <property type="entry name" value="PROTEIN NYNRIN-LIKE"/>
    <property type="match status" value="1"/>
</dbReference>
<dbReference type="PROSITE" id="PS50878">
    <property type="entry name" value="RT_POL"/>
    <property type="match status" value="1"/>
</dbReference>
<keyword evidence="3" id="KW-1185">Reference proteome</keyword>
<accession>A0A225VMH5</accession>
<dbReference type="InterPro" id="IPR050951">
    <property type="entry name" value="Retrovirus_Pol_polyprotein"/>
</dbReference>
<dbReference type="PANTHER" id="PTHR37984">
    <property type="entry name" value="PROTEIN CBG26694"/>
    <property type="match status" value="1"/>
</dbReference>
<dbReference type="STRING" id="4795.A0A225VMH5"/>